<dbReference type="EMBL" id="DVOR01000163">
    <property type="protein sequence ID" value="HIV09475.1"/>
    <property type="molecule type" value="Genomic_DNA"/>
</dbReference>
<gene>
    <name evidence="3" type="primary">uppS</name>
    <name evidence="3" type="ORF">IAC79_05115</name>
</gene>
<feature type="binding site" evidence="2">
    <location>
        <position position="15"/>
    </location>
    <ligand>
        <name>substrate</name>
    </ligand>
</feature>
<comment type="cofactor">
    <cofactor evidence="2">
        <name>Mg(2+)</name>
        <dbReference type="ChEBI" id="CHEBI:18420"/>
    </cofactor>
    <text evidence="2">Binds 2 magnesium ions per subunit.</text>
</comment>
<dbReference type="FunFam" id="3.40.1180.10:FF:000001">
    <property type="entry name" value="(2E,6E)-farnesyl-diphosphate-specific ditrans,polycis-undecaprenyl-diphosphate synthase"/>
    <property type="match status" value="1"/>
</dbReference>
<dbReference type="Proteomes" id="UP000886845">
    <property type="component" value="Unassembled WGS sequence"/>
</dbReference>
<dbReference type="Pfam" id="PF01255">
    <property type="entry name" value="Prenyltransf"/>
    <property type="match status" value="1"/>
</dbReference>
<feature type="binding site" evidence="2">
    <location>
        <position position="59"/>
    </location>
    <ligand>
        <name>substrate</name>
    </ligand>
</feature>
<feature type="binding site" evidence="2">
    <location>
        <begin position="11"/>
        <end position="14"/>
    </location>
    <ligand>
        <name>substrate</name>
    </ligand>
</feature>
<dbReference type="PROSITE" id="PS01066">
    <property type="entry name" value="UPP_SYNTHASE"/>
    <property type="match status" value="1"/>
</dbReference>
<feature type="binding site" evidence="2">
    <location>
        <position position="27"/>
    </location>
    <ligand>
        <name>substrate</name>
    </ligand>
</feature>
<feature type="binding site" evidence="2">
    <location>
        <position position="61"/>
    </location>
    <ligand>
        <name>substrate</name>
    </ligand>
</feature>
<dbReference type="InterPro" id="IPR001441">
    <property type="entry name" value="UPP_synth-like"/>
</dbReference>
<reference evidence="3" key="1">
    <citation type="submission" date="2020-10" db="EMBL/GenBank/DDBJ databases">
        <authorList>
            <person name="Gilroy R."/>
        </authorList>
    </citation>
    <scope>NUCLEOTIDE SEQUENCE</scope>
    <source>
        <strain evidence="3">35461</strain>
    </source>
</reference>
<dbReference type="GO" id="GO:0005829">
    <property type="term" value="C:cytosol"/>
    <property type="evidence" value="ECO:0007669"/>
    <property type="project" value="TreeGrafter"/>
</dbReference>
<dbReference type="EC" id="2.5.1.-" evidence="2"/>
<evidence type="ECO:0000313" key="4">
    <source>
        <dbReference type="Proteomes" id="UP000886845"/>
    </source>
</evidence>
<dbReference type="PANTHER" id="PTHR10291">
    <property type="entry name" value="DEHYDRODOLICHYL DIPHOSPHATE SYNTHASE FAMILY MEMBER"/>
    <property type="match status" value="1"/>
</dbReference>
<protein>
    <recommendedName>
        <fullName evidence="2">Isoprenyl transferase</fullName>
        <ecNumber evidence="2">2.5.1.-</ecNumber>
    </recommendedName>
</protein>
<name>A0A9D1T2I9_9BACT</name>
<comment type="function">
    <text evidence="2">Catalyzes the condensation of isopentenyl diphosphate (IPP) with allylic pyrophosphates generating different type of terpenoids.</text>
</comment>
<evidence type="ECO:0000256" key="2">
    <source>
        <dbReference type="HAMAP-Rule" id="MF_01139"/>
    </source>
</evidence>
<feature type="active site" description="Proton acceptor" evidence="2">
    <location>
        <position position="58"/>
    </location>
</feature>
<dbReference type="AlphaFoldDB" id="A0A9D1T2I9"/>
<dbReference type="InterPro" id="IPR036424">
    <property type="entry name" value="UPP_synth-like_sf"/>
</dbReference>
<dbReference type="InterPro" id="IPR018520">
    <property type="entry name" value="UPP_synth-like_CS"/>
</dbReference>
<feature type="binding site" evidence="2">
    <location>
        <begin position="55"/>
        <end position="57"/>
    </location>
    <ligand>
        <name>substrate</name>
    </ligand>
</feature>
<keyword evidence="2" id="KW-0460">Magnesium</keyword>
<feature type="binding site" evidence="2">
    <location>
        <position position="177"/>
    </location>
    <ligand>
        <name>substrate</name>
    </ligand>
</feature>
<feature type="active site" evidence="2">
    <location>
        <position position="10"/>
    </location>
</feature>
<dbReference type="PANTHER" id="PTHR10291:SF0">
    <property type="entry name" value="DEHYDRODOLICHYL DIPHOSPHATE SYNTHASE 2"/>
    <property type="match status" value="1"/>
</dbReference>
<dbReference type="GO" id="GO:0000287">
    <property type="term" value="F:magnesium ion binding"/>
    <property type="evidence" value="ECO:0007669"/>
    <property type="project" value="UniProtKB-UniRule"/>
</dbReference>
<feature type="binding site" evidence="2">
    <location>
        <begin position="183"/>
        <end position="185"/>
    </location>
    <ligand>
        <name>substrate</name>
    </ligand>
</feature>
<dbReference type="HAMAP" id="MF_01139">
    <property type="entry name" value="ISPT"/>
    <property type="match status" value="1"/>
</dbReference>
<dbReference type="GO" id="GO:0016094">
    <property type="term" value="P:polyprenol biosynthetic process"/>
    <property type="evidence" value="ECO:0007669"/>
    <property type="project" value="TreeGrafter"/>
</dbReference>
<comment type="subunit">
    <text evidence="2">Homodimer.</text>
</comment>
<comment type="caution">
    <text evidence="3">The sequence shown here is derived from an EMBL/GenBank/DDBJ whole genome shotgun (WGS) entry which is preliminary data.</text>
</comment>
<sequence length="233" mass="26031">MVRHLAIIMDGNGRWAKARGLPRSEGHRAGGETVRRVLGYCRDAGIRYLTLYAFSVENWSRPKEEVDALMHLLVAYLAGEEGMLHENRVRLRIMGRRTDLPPAVDEALARVEAATADYERQLILCLSYGGRTEIAHAARELATLAAQGKLDPATIDEAAVAKHLYLPDVPDPDLIVRTSGELRLSNFLLWQASYAELYVTPTLWPDFAEADFRAALDAFAKRERRYGGLTAKP</sequence>
<feature type="binding site" evidence="2">
    <location>
        <position position="10"/>
    </location>
    <ligand>
        <name>Mg(2+)</name>
        <dbReference type="ChEBI" id="CHEBI:18420"/>
    </ligand>
</feature>
<dbReference type="Gene3D" id="3.40.1180.10">
    <property type="entry name" value="Decaprenyl diphosphate synthase-like"/>
    <property type="match status" value="1"/>
</dbReference>
<dbReference type="CDD" id="cd00475">
    <property type="entry name" value="Cis_IPPS"/>
    <property type="match status" value="1"/>
</dbReference>
<evidence type="ECO:0000256" key="1">
    <source>
        <dbReference type="ARBA" id="ARBA00022679"/>
    </source>
</evidence>
<dbReference type="SUPFAM" id="SSF64005">
    <property type="entry name" value="Undecaprenyl diphosphate synthase"/>
    <property type="match status" value="1"/>
</dbReference>
<accession>A0A9D1T2I9</accession>
<evidence type="ECO:0000313" key="3">
    <source>
        <dbReference type="EMBL" id="HIV09475.1"/>
    </source>
</evidence>
<comment type="similarity">
    <text evidence="2">Belongs to the UPP synthase family.</text>
</comment>
<reference evidence="3" key="2">
    <citation type="journal article" date="2021" name="PeerJ">
        <title>Extensive microbial diversity within the chicken gut microbiome revealed by metagenomics and culture.</title>
        <authorList>
            <person name="Gilroy R."/>
            <person name="Ravi A."/>
            <person name="Getino M."/>
            <person name="Pursley I."/>
            <person name="Horton D.L."/>
            <person name="Alikhan N.F."/>
            <person name="Baker D."/>
            <person name="Gharbi K."/>
            <person name="Hall N."/>
            <person name="Watson M."/>
            <person name="Adriaenssens E.M."/>
            <person name="Foster-Nyarko E."/>
            <person name="Jarju S."/>
            <person name="Secka A."/>
            <person name="Antonio M."/>
            <person name="Oren A."/>
            <person name="Chaudhuri R.R."/>
            <person name="La Ragione R."/>
            <person name="Hildebrand F."/>
            <person name="Pallen M.J."/>
        </authorList>
    </citation>
    <scope>NUCLEOTIDE SEQUENCE</scope>
    <source>
        <strain evidence="3">35461</strain>
    </source>
</reference>
<dbReference type="NCBIfam" id="TIGR00055">
    <property type="entry name" value="uppS"/>
    <property type="match status" value="1"/>
</dbReference>
<organism evidence="3 4">
    <name type="scientific">Candidatus Spyradenecus faecavium</name>
    <dbReference type="NCBI Taxonomy" id="2840947"/>
    <lineage>
        <taxon>Bacteria</taxon>
        <taxon>Pseudomonadati</taxon>
        <taxon>Lentisphaerota</taxon>
        <taxon>Lentisphaeria</taxon>
        <taxon>Lentisphaerales</taxon>
        <taxon>Lentisphaeraceae</taxon>
        <taxon>Lentisphaeraceae incertae sedis</taxon>
        <taxon>Candidatus Spyradenecus</taxon>
    </lineage>
</organism>
<keyword evidence="1 2" id="KW-0808">Transferase</keyword>
<keyword evidence="2" id="KW-0479">Metal-binding</keyword>
<dbReference type="GO" id="GO:0008834">
    <property type="term" value="F:ditrans,polycis-undecaprenyl-diphosphate synthase [(2E,6E)-farnesyl-diphosphate specific] activity"/>
    <property type="evidence" value="ECO:0007669"/>
    <property type="project" value="TreeGrafter"/>
</dbReference>
<proteinExistence type="inferred from homology"/>
<feature type="binding site" evidence="2">
    <location>
        <position position="196"/>
    </location>
    <ligand>
        <name>Mg(2+)</name>
        <dbReference type="ChEBI" id="CHEBI:18420"/>
    </ligand>
</feature>
<feature type="binding site" evidence="2">
    <location>
        <position position="23"/>
    </location>
    <ligand>
        <name>substrate</name>
    </ligand>
</feature>